<feature type="domain" description="N-acetyltransferase" evidence="2">
    <location>
        <begin position="645"/>
        <end position="786"/>
    </location>
</feature>
<dbReference type="Pfam" id="PF00583">
    <property type="entry name" value="Acetyltransf_1"/>
    <property type="match status" value="1"/>
</dbReference>
<feature type="region of interest" description="Disordered" evidence="1">
    <location>
        <begin position="262"/>
        <end position="301"/>
    </location>
</feature>
<dbReference type="GO" id="GO:0016747">
    <property type="term" value="F:acyltransferase activity, transferring groups other than amino-acyl groups"/>
    <property type="evidence" value="ECO:0007669"/>
    <property type="project" value="InterPro"/>
</dbReference>
<dbReference type="Proteomes" id="UP001211907">
    <property type="component" value="Unassembled WGS sequence"/>
</dbReference>
<gene>
    <name evidence="3" type="ORF">HK100_012686</name>
</gene>
<name>A0AAD5SZF5_9FUNG</name>
<dbReference type="CDD" id="cd04301">
    <property type="entry name" value="NAT_SF"/>
    <property type="match status" value="1"/>
</dbReference>
<protein>
    <recommendedName>
        <fullName evidence="2">N-acetyltransferase domain-containing protein</fullName>
    </recommendedName>
</protein>
<proteinExistence type="predicted"/>
<feature type="compositionally biased region" description="Polar residues" evidence="1">
    <location>
        <begin position="271"/>
        <end position="282"/>
    </location>
</feature>
<dbReference type="InterPro" id="IPR000182">
    <property type="entry name" value="GNAT_dom"/>
</dbReference>
<dbReference type="EMBL" id="JADGJH010000942">
    <property type="protein sequence ID" value="KAJ3120703.1"/>
    <property type="molecule type" value="Genomic_DNA"/>
</dbReference>
<reference evidence="3" key="1">
    <citation type="submission" date="2020-05" db="EMBL/GenBank/DDBJ databases">
        <title>Phylogenomic resolution of chytrid fungi.</title>
        <authorList>
            <person name="Stajich J.E."/>
            <person name="Amses K."/>
            <person name="Simmons R."/>
            <person name="Seto K."/>
            <person name="Myers J."/>
            <person name="Bonds A."/>
            <person name="Quandt C.A."/>
            <person name="Barry K."/>
            <person name="Liu P."/>
            <person name="Grigoriev I."/>
            <person name="Longcore J.E."/>
            <person name="James T.Y."/>
        </authorList>
    </citation>
    <scope>NUCLEOTIDE SEQUENCE</scope>
    <source>
        <strain evidence="3">JEL0513</strain>
    </source>
</reference>
<keyword evidence="4" id="KW-1185">Reference proteome</keyword>
<dbReference type="SUPFAM" id="SSF55729">
    <property type="entry name" value="Acyl-CoA N-acyltransferases (Nat)"/>
    <property type="match status" value="1"/>
</dbReference>
<evidence type="ECO:0000256" key="1">
    <source>
        <dbReference type="SAM" id="MobiDB-lite"/>
    </source>
</evidence>
<dbReference type="Gene3D" id="3.40.630.30">
    <property type="match status" value="1"/>
</dbReference>
<evidence type="ECO:0000259" key="2">
    <source>
        <dbReference type="PROSITE" id="PS51186"/>
    </source>
</evidence>
<accession>A0AAD5SZF5</accession>
<evidence type="ECO:0000313" key="4">
    <source>
        <dbReference type="Proteomes" id="UP001211907"/>
    </source>
</evidence>
<organism evidence="3 4">
    <name type="scientific">Physocladia obscura</name>
    <dbReference type="NCBI Taxonomy" id="109957"/>
    <lineage>
        <taxon>Eukaryota</taxon>
        <taxon>Fungi</taxon>
        <taxon>Fungi incertae sedis</taxon>
        <taxon>Chytridiomycota</taxon>
        <taxon>Chytridiomycota incertae sedis</taxon>
        <taxon>Chytridiomycetes</taxon>
        <taxon>Chytridiales</taxon>
        <taxon>Chytriomycetaceae</taxon>
        <taxon>Physocladia</taxon>
    </lineage>
</organism>
<sequence length="786" mass="86498">MQELHAKYAASLEDRLQLQLQLRFQQAKALALSADVRVLQTEVAALRRICETSQISPSTRRNQKLILVQQQQQEDFNDSTTVLNRLIFNADKKLDTFDNHSLLTSYTPILHQLFPGQNFTPQDLLSIDDSVREFLFTKLSNDDAQVNLCRVPHTKHGETIVPDSAASSTTCSMLHAIPVGFVGDFKDWIDAKIVDILDGEDGGDCATNITAMTAHTRKNGQLNEDVFAANGSGIHTDIGIATSSPTPVLNIVNIASPNFGQLTLKRKRGRNSTSGTRRLGNTGTSGGLPTPPSEKSSASPPAETFYIIDTMKPSTLHFPTACPPLLPSGASNTHSFRAWTDVIRSRHKTFQRATPPMSKHARVFLQSRNIPLHCIVPGSAVRIAKATFAVPGYLHNEFLEYMDAAFLRVEDGVFGDSTLHSARPRIILGGGDGWDPKFSAAATAAIVDDTAVETEFNVVTGSVNQCVSKLVSDGDDFSDFVTSGDGVDSVSRILPELVVDNGPAVSHNVLAPTMNTTLCKLEASEDDSVTMNLPPHELKRLKTSLVHGGNRNDSVHFGVTAVHESVQDIAIEIGGTTIRRATVADGVELNSDMMAGWTTAPYGPVAWEFWHKESFLNPETDYGFVAIDNETGKIVGSCISRFRGQDFRPEHLRHELSLTLAQKEVVGWDLYSTEEQETIRNFWEIYGVCYEAGAIEAQQYLPVGRPYLYVRQMRVREEFRGRGVGGALLGEVLAEARKRNCAVQLESWGKGRQFYVKYGSTNAGPIYPLGFDHKRQAEQACMLWYV</sequence>
<dbReference type="PROSITE" id="PS51186">
    <property type="entry name" value="GNAT"/>
    <property type="match status" value="1"/>
</dbReference>
<evidence type="ECO:0000313" key="3">
    <source>
        <dbReference type="EMBL" id="KAJ3120703.1"/>
    </source>
</evidence>
<dbReference type="InterPro" id="IPR016181">
    <property type="entry name" value="Acyl_CoA_acyltransferase"/>
</dbReference>
<dbReference type="AlphaFoldDB" id="A0AAD5SZF5"/>
<comment type="caution">
    <text evidence="3">The sequence shown here is derived from an EMBL/GenBank/DDBJ whole genome shotgun (WGS) entry which is preliminary data.</text>
</comment>